<gene>
    <name evidence="2" type="ordered locus">Bresu_2312</name>
</gene>
<dbReference type="Pfam" id="PF06197">
    <property type="entry name" value="DUF998"/>
    <property type="match status" value="1"/>
</dbReference>
<feature type="transmembrane region" description="Helical" evidence="1">
    <location>
        <begin position="93"/>
        <end position="115"/>
    </location>
</feature>
<dbReference type="HOGENOM" id="CLU_1188231_0_0_5"/>
<dbReference type="BioCyc" id="BSUB633149:G1GM8-2311-MONOMER"/>
<dbReference type="STRING" id="633149.Bresu_2312"/>
<feature type="transmembrane region" description="Helical" evidence="1">
    <location>
        <begin position="183"/>
        <end position="203"/>
    </location>
</feature>
<dbReference type="eggNOG" id="COG3371">
    <property type="taxonomic scope" value="Bacteria"/>
</dbReference>
<accession>D9QK37</accession>
<protein>
    <recommendedName>
        <fullName evidence="4">DUF998 domain-containing protein</fullName>
    </recommendedName>
</protein>
<feature type="transmembrane region" description="Helical" evidence="1">
    <location>
        <begin position="152"/>
        <end position="171"/>
    </location>
</feature>
<dbReference type="AlphaFoldDB" id="D9QK37"/>
<feature type="transmembrane region" description="Helical" evidence="1">
    <location>
        <begin position="12"/>
        <end position="39"/>
    </location>
</feature>
<dbReference type="Proteomes" id="UP000002696">
    <property type="component" value="Chromosome"/>
</dbReference>
<keyword evidence="1" id="KW-0812">Transmembrane</keyword>
<evidence type="ECO:0000256" key="1">
    <source>
        <dbReference type="SAM" id="Phobius"/>
    </source>
</evidence>
<keyword evidence="3" id="KW-1185">Reference proteome</keyword>
<evidence type="ECO:0000313" key="3">
    <source>
        <dbReference type="Proteomes" id="UP000002696"/>
    </source>
</evidence>
<feature type="transmembrane region" description="Helical" evidence="1">
    <location>
        <begin position="59"/>
        <end position="86"/>
    </location>
</feature>
<evidence type="ECO:0008006" key="4">
    <source>
        <dbReference type="Google" id="ProtNLM"/>
    </source>
</evidence>
<dbReference type="InterPro" id="IPR009339">
    <property type="entry name" value="DUF998"/>
</dbReference>
<keyword evidence="1" id="KW-0472">Membrane</keyword>
<name>D9QK37_BRESC</name>
<sequence>MKIPVFDIDRAARVLLTVGVAAPVVALVAVLIAAAAYAGFDHARQYLSELGGATAAHPWIFNAGVLTAGVMTGFAGLGFGLAVVILTRSPVSAIAVGLLFVLAGIGLVVSSLYAWPDPRHMAINLGLGIQLAPAFLLVALRNADRFLRLKQFLFLVFIAMAVLTVVTKHLVFPGTVNDFNVGYWERAFAIVLVGWVGVAAHLLKRGLADRKTPLDDG</sequence>
<reference evidence="3" key="1">
    <citation type="journal article" date="2011" name="J. Bacteriol.">
        <title>Genome sequences of eight morphologically diverse alphaproteobacteria.</title>
        <authorList>
            <consortium name="US DOE Joint Genome Institute"/>
            <person name="Brown P.J."/>
            <person name="Kysela D.T."/>
            <person name="Buechlein A."/>
            <person name="Hemmerich C."/>
            <person name="Brun Y.V."/>
        </authorList>
    </citation>
    <scope>NUCLEOTIDE SEQUENCE [LARGE SCALE GENOMIC DNA]</scope>
    <source>
        <strain evidence="3">ATCC 15264 / DSM 4735 / LMG 14903 / NBRC 16000 / CB 81</strain>
    </source>
</reference>
<feature type="transmembrane region" description="Helical" evidence="1">
    <location>
        <begin position="121"/>
        <end position="140"/>
    </location>
</feature>
<dbReference type="KEGG" id="bsb:Bresu_2312"/>
<dbReference type="OrthoDB" id="7185873at2"/>
<dbReference type="InParanoid" id="D9QK37"/>
<evidence type="ECO:0000313" key="2">
    <source>
        <dbReference type="EMBL" id="ADL01622.1"/>
    </source>
</evidence>
<dbReference type="EMBL" id="CP002102">
    <property type="protein sequence ID" value="ADL01622.1"/>
    <property type="molecule type" value="Genomic_DNA"/>
</dbReference>
<organism evidence="2 3">
    <name type="scientific">Brevundimonas subvibrioides (strain ATCC 15264 / DSM 4735 / LMG 14903 / NBRC 16000 / CB 81)</name>
    <name type="common">Caulobacter subvibrioides</name>
    <dbReference type="NCBI Taxonomy" id="633149"/>
    <lineage>
        <taxon>Bacteria</taxon>
        <taxon>Pseudomonadati</taxon>
        <taxon>Pseudomonadota</taxon>
        <taxon>Alphaproteobacteria</taxon>
        <taxon>Caulobacterales</taxon>
        <taxon>Caulobacteraceae</taxon>
        <taxon>Brevundimonas</taxon>
    </lineage>
</organism>
<keyword evidence="1" id="KW-1133">Transmembrane helix</keyword>
<proteinExistence type="predicted"/>